<comment type="cofactor">
    <cofactor evidence="3">
        <name>[4Fe-4S] cluster</name>
        <dbReference type="ChEBI" id="CHEBI:49883"/>
    </cofactor>
    <text evidence="3">Binds 2 [4Fe-4S] clusters. In this family the first cluster has a non-standard and varying [4Fe-4S] binding motif CX(2)CX(2)CX(4-5)CP.</text>
</comment>
<comment type="function">
    <text evidence="3">Catalyzes the ferredoxin-dependent oxidative decarboxylation of arylpyruvates.</text>
</comment>
<dbReference type="GO" id="GO:0046872">
    <property type="term" value="F:metal ion binding"/>
    <property type="evidence" value="ECO:0007669"/>
    <property type="project" value="UniProtKB-UniRule"/>
</dbReference>
<dbReference type="RefSeq" id="WP_135388906.1">
    <property type="nucleotide sequence ID" value="NZ_PGGK01000003.1"/>
</dbReference>
<proteinExistence type="predicted"/>
<keyword evidence="3" id="KW-0249">Electron transport</keyword>
<dbReference type="EMBL" id="PGGK01000003">
    <property type="protein sequence ID" value="TGC10527.1"/>
    <property type="molecule type" value="Genomic_DNA"/>
</dbReference>
<keyword evidence="7" id="KW-1185">Reference proteome</keyword>
<evidence type="ECO:0000259" key="5">
    <source>
        <dbReference type="Pfam" id="PF02775"/>
    </source>
</evidence>
<dbReference type="InterPro" id="IPR017721">
    <property type="entry name" value="IorA"/>
</dbReference>
<dbReference type="CDD" id="cd07034">
    <property type="entry name" value="TPP_PYR_PFOR_IOR-alpha_like"/>
    <property type="match status" value="1"/>
</dbReference>
<reference evidence="6 7" key="1">
    <citation type="submission" date="2017-11" db="EMBL/GenBank/DDBJ databases">
        <title>Isolation and Characterization of Methanogenic Archaea from Saline Meromictic Lake at Siberia.</title>
        <authorList>
            <person name="Shen Y."/>
            <person name="Huang H.-H."/>
            <person name="Lai M.-C."/>
            <person name="Chen S.-C."/>
        </authorList>
    </citation>
    <scope>NUCLEOTIDE SEQUENCE [LARGE SCALE GENOMIC DNA]</scope>
    <source>
        <strain evidence="6 7">SY-01</strain>
    </source>
</reference>
<dbReference type="Pfam" id="PF02775">
    <property type="entry name" value="TPP_enzyme_C"/>
    <property type="match status" value="1"/>
</dbReference>
<dbReference type="Pfam" id="PF01855">
    <property type="entry name" value="POR_N"/>
    <property type="match status" value="1"/>
</dbReference>
<dbReference type="InterPro" id="IPR002880">
    <property type="entry name" value="Pyrv_Fd/Flavodoxin_OxRdtase_N"/>
</dbReference>
<dbReference type="GO" id="GO:0043805">
    <property type="term" value="F:indolepyruvate ferredoxin oxidoreductase activity"/>
    <property type="evidence" value="ECO:0007669"/>
    <property type="project" value="UniProtKB-UniRule"/>
</dbReference>
<evidence type="ECO:0000313" key="7">
    <source>
        <dbReference type="Proteomes" id="UP000297295"/>
    </source>
</evidence>
<comment type="caution">
    <text evidence="6">The sequence shown here is derived from an EMBL/GenBank/DDBJ whole genome shotgun (WGS) entry which is preliminary data.</text>
</comment>
<accession>A0A4E0Q6K9</accession>
<keyword evidence="3" id="KW-0004">4Fe-4S</keyword>
<dbReference type="PANTHER" id="PTHR43710:SF6">
    <property type="entry name" value="INDOLEPYRUVATE OXIDOREDUCTASE SUBUNIT IORA"/>
    <property type="match status" value="1"/>
</dbReference>
<keyword evidence="3" id="KW-0411">Iron-sulfur</keyword>
<dbReference type="InterPro" id="IPR011766">
    <property type="entry name" value="TPP_enzyme_TPP-bd"/>
</dbReference>
<dbReference type="EC" id="1.2.7.8" evidence="3"/>
<name>A0A4E0Q6K9_9EURY</name>
<feature type="domain" description="Pyruvate flavodoxin/ferredoxin oxidoreductase pyrimidine binding" evidence="4">
    <location>
        <begin position="28"/>
        <end position="168"/>
    </location>
</feature>
<evidence type="ECO:0000256" key="1">
    <source>
        <dbReference type="ARBA" id="ARBA00022723"/>
    </source>
</evidence>
<sequence length="513" mass="56803">MKDNSHITGLEALYLAAVDSDVELITAVAGFPITAVAEKFFREKLTENYDIHWITNEKSALETALGASITGRRSMVLVKHVGMNILADPLMTSVLHTIGAGLVILAGDDPAAAASQNEQDSRWYGKISELAVMDPSTPEDAYNCLKRAFDLSEEAKVPVIVRITERLESSKGRFERCEKKTEARIKYQFDGSIWKLTMHGKHQRFHRESYPLLTRESETSPLNRIKGNGKEIGIISSGYPSAIVDKLISSYPEFSDASNLTLNIVSPFPFKLVRKFFHEHRHILVIEESEDFIESHLNILEKIKGKASGHVPVGLVSKEHIQFALKNIGKDSITKYTEIQTTEKRGARPICDKCPYMPLYNILRELDIMVAGDMGCSIRTAPEPLDAVDTGFSLGGAISTACGFREKGVAVIGDFGLAHSGIVGLINAVNSGFELFAIILDNRVAAMTGGQETPDLTETIRTIVPDMSILDIDDKINLNGYQETRNELEDIIRKKLREKGVSVLYLKGKCILY</sequence>
<evidence type="ECO:0000313" key="6">
    <source>
        <dbReference type="EMBL" id="TGC10527.1"/>
    </source>
</evidence>
<dbReference type="PIRSF" id="PIRSF006439">
    <property type="entry name" value="Indolepyruvate_ferr_oxidored"/>
    <property type="match status" value="1"/>
</dbReference>
<gene>
    <name evidence="6" type="ORF">CUN85_03270</name>
</gene>
<dbReference type="Proteomes" id="UP000297295">
    <property type="component" value="Unassembled WGS sequence"/>
</dbReference>
<feature type="domain" description="Thiamine pyrophosphate enzyme TPP-binding" evidence="5">
    <location>
        <begin position="390"/>
        <end position="504"/>
    </location>
</feature>
<dbReference type="InterPro" id="IPR029061">
    <property type="entry name" value="THDP-binding"/>
</dbReference>
<dbReference type="GO" id="GO:0051539">
    <property type="term" value="F:4 iron, 4 sulfur cluster binding"/>
    <property type="evidence" value="ECO:0007669"/>
    <property type="project" value="UniProtKB-UniRule"/>
</dbReference>
<dbReference type="SUPFAM" id="SSF52518">
    <property type="entry name" value="Thiamin diphosphate-binding fold (THDP-binding)"/>
    <property type="match status" value="2"/>
</dbReference>
<keyword evidence="2 3" id="KW-0560">Oxidoreductase</keyword>
<evidence type="ECO:0000256" key="2">
    <source>
        <dbReference type="ARBA" id="ARBA00023002"/>
    </source>
</evidence>
<dbReference type="Gene3D" id="3.40.50.970">
    <property type="match status" value="2"/>
</dbReference>
<dbReference type="PANTHER" id="PTHR43710">
    <property type="entry name" value="2-HYDROXYACYL-COA LYASE"/>
    <property type="match status" value="1"/>
</dbReference>
<dbReference type="GO" id="GO:0006082">
    <property type="term" value="P:organic acid metabolic process"/>
    <property type="evidence" value="ECO:0007669"/>
    <property type="project" value="UniProtKB-ARBA"/>
</dbReference>
<keyword evidence="6" id="KW-0670">Pyruvate</keyword>
<evidence type="ECO:0000259" key="4">
    <source>
        <dbReference type="Pfam" id="PF01855"/>
    </source>
</evidence>
<dbReference type="GO" id="GO:0030976">
    <property type="term" value="F:thiamine pyrophosphate binding"/>
    <property type="evidence" value="ECO:0007669"/>
    <property type="project" value="InterPro"/>
</dbReference>
<dbReference type="OrthoDB" id="116011at2157"/>
<comment type="catalytic activity">
    <reaction evidence="3">
        <text>indole-3-pyruvate + 2 oxidized [2Fe-2S]-[ferredoxin] + CoA = (indol-3-yl)acetyl-CoA + 2 reduced [2Fe-2S]-[ferredoxin] + CO2 + H(+)</text>
        <dbReference type="Rhea" id="RHEA:12645"/>
        <dbReference type="Rhea" id="RHEA-COMP:10000"/>
        <dbReference type="Rhea" id="RHEA-COMP:10001"/>
        <dbReference type="ChEBI" id="CHEBI:15378"/>
        <dbReference type="ChEBI" id="CHEBI:16526"/>
        <dbReference type="ChEBI" id="CHEBI:17640"/>
        <dbReference type="ChEBI" id="CHEBI:33737"/>
        <dbReference type="ChEBI" id="CHEBI:33738"/>
        <dbReference type="ChEBI" id="CHEBI:57271"/>
        <dbReference type="ChEBI" id="CHEBI:57287"/>
        <dbReference type="EC" id="1.2.7.8"/>
    </reaction>
</comment>
<protein>
    <recommendedName>
        <fullName evidence="3">Indolepyruvate oxidoreductase subunit IorA</fullName>
        <shortName evidence="3">IOR</shortName>
        <ecNumber evidence="3">1.2.7.8</ecNumber>
    </recommendedName>
    <alternativeName>
        <fullName evidence="3">Indolepyruvate ferredoxin oxidoreductase subunit alpha</fullName>
    </alternativeName>
</protein>
<keyword evidence="3" id="KW-0813">Transport</keyword>
<dbReference type="AlphaFoldDB" id="A0A4E0Q6K9"/>
<organism evidence="6 7">
    <name type="scientific">Methanolobus halotolerans</name>
    <dbReference type="NCBI Taxonomy" id="2052935"/>
    <lineage>
        <taxon>Archaea</taxon>
        <taxon>Methanobacteriati</taxon>
        <taxon>Methanobacteriota</taxon>
        <taxon>Stenosarchaea group</taxon>
        <taxon>Methanomicrobia</taxon>
        <taxon>Methanosarcinales</taxon>
        <taxon>Methanosarcinaceae</taxon>
        <taxon>Methanolobus</taxon>
    </lineage>
</organism>
<evidence type="ECO:0000256" key="3">
    <source>
        <dbReference type="PIRNR" id="PIRNR006439"/>
    </source>
</evidence>
<keyword evidence="3" id="KW-0408">Iron</keyword>
<keyword evidence="1 3" id="KW-0479">Metal-binding</keyword>
<dbReference type="GO" id="GO:0044272">
    <property type="term" value="P:sulfur compound biosynthetic process"/>
    <property type="evidence" value="ECO:0007669"/>
    <property type="project" value="UniProtKB-ARBA"/>
</dbReference>
<dbReference type="InterPro" id="IPR045025">
    <property type="entry name" value="HACL1-like"/>
</dbReference>
<comment type="subunit">
    <text evidence="3">Heterodimer of the IorA and IorB subunits.</text>
</comment>